<dbReference type="Proteomes" id="UP000141916">
    <property type="component" value="Segment"/>
</dbReference>
<proteinExistence type="predicted"/>
<reference evidence="1 2" key="1">
    <citation type="journal article" date="2000" name="Can. J. Vet. Res.">
        <title>PCR detection and characterization of type-2 porcine circovirus.</title>
        <authorList>
            <person name="Hamel A.L."/>
            <person name="Lin L.L."/>
            <person name="Sachvie C."/>
            <person name="Grudeski E."/>
            <person name="Nayar G.P."/>
        </authorList>
    </citation>
    <scope>NUCLEOTIDE SEQUENCE [LARGE SCALE GENOMIC DNA]</scope>
</reference>
<accession>Q77S06</accession>
<name>Q77S06_PCV2</name>
<protein>
    <submittedName>
        <fullName evidence="1">ORF-7</fullName>
    </submittedName>
</protein>
<evidence type="ECO:0000313" key="2">
    <source>
        <dbReference type="Proteomes" id="UP000141916"/>
    </source>
</evidence>
<dbReference type="EMBL" id="AF109398">
    <property type="protein sequence ID" value="AAD03067.1"/>
    <property type="molecule type" value="Genomic_DNA"/>
</dbReference>
<organism evidence="1 2">
    <name type="scientific">Porcine circovirus type 2-C</name>
    <dbReference type="NCBI Taxonomy" id="85543"/>
    <lineage>
        <taxon>Viruses</taxon>
        <taxon>Monodnaviria</taxon>
        <taxon>Shotokuvirae</taxon>
        <taxon>Cressdnaviricota</taxon>
        <taxon>Arfiviricetes</taxon>
        <taxon>Cirlivirales</taxon>
        <taxon>Circoviridae</taxon>
        <taxon>Circovirus</taxon>
        <taxon>Circovirus porcine2</taxon>
    </lineage>
</organism>
<sequence length="19" mass="1893">MAAGAGPSSAVTPPWIRHS</sequence>
<evidence type="ECO:0000313" key="1">
    <source>
        <dbReference type="EMBL" id="AAD03067.1"/>
    </source>
</evidence>